<protein>
    <submittedName>
        <fullName evidence="2">Uncharacterized protein DUF3105</fullName>
    </submittedName>
</protein>
<name>A0A4R7T9D0_9ACTN</name>
<reference evidence="2 3" key="1">
    <citation type="submission" date="2019-03" db="EMBL/GenBank/DDBJ databases">
        <title>Genomic Encyclopedia of Type Strains, Phase III (KMG-III): the genomes of soil and plant-associated and newly described type strains.</title>
        <authorList>
            <person name="Whitman W."/>
        </authorList>
    </citation>
    <scope>NUCLEOTIDE SEQUENCE [LARGE SCALE GENOMIC DNA]</scope>
    <source>
        <strain evidence="2 3">VKM Ac-2575</strain>
    </source>
</reference>
<feature type="transmembrane region" description="Helical" evidence="1">
    <location>
        <begin position="27"/>
        <end position="47"/>
    </location>
</feature>
<dbReference type="EMBL" id="SOCE01000001">
    <property type="protein sequence ID" value="TDU88475.1"/>
    <property type="molecule type" value="Genomic_DNA"/>
</dbReference>
<comment type="caution">
    <text evidence="2">The sequence shown here is derived from an EMBL/GenBank/DDBJ whole genome shotgun (WGS) entry which is preliminary data.</text>
</comment>
<dbReference type="RefSeq" id="WP_133978094.1">
    <property type="nucleotide sequence ID" value="NZ_SOCE01000001.1"/>
</dbReference>
<keyword evidence="1" id="KW-0472">Membrane</keyword>
<organism evidence="2 3">
    <name type="scientific">Kribbella voronezhensis</name>
    <dbReference type="NCBI Taxonomy" id="2512212"/>
    <lineage>
        <taxon>Bacteria</taxon>
        <taxon>Bacillati</taxon>
        <taxon>Actinomycetota</taxon>
        <taxon>Actinomycetes</taxon>
        <taxon>Propionibacteriales</taxon>
        <taxon>Kribbellaceae</taxon>
        <taxon>Kribbella</taxon>
    </lineage>
</organism>
<dbReference type="OrthoDB" id="9809840at2"/>
<proteinExistence type="predicted"/>
<accession>A0A4R7T9D0</accession>
<gene>
    <name evidence="2" type="ORF">EV138_2021</name>
</gene>
<keyword evidence="3" id="KW-1185">Reference proteome</keyword>
<evidence type="ECO:0000313" key="2">
    <source>
        <dbReference type="EMBL" id="TDU88475.1"/>
    </source>
</evidence>
<dbReference type="Proteomes" id="UP000295151">
    <property type="component" value="Unassembled WGS sequence"/>
</dbReference>
<sequence>MAKATQSRRELIEKMQRDQARSDKRRTWAIVAVSIVVGLGIIAVPAVKLIEDSRAKSRPIAALGVKAAAASCDAPTNDPAGKSADHRPDGEKIAYAVSPPSSGPHYQTWAPFSKKFYSADDRPPVENLVHNLEHGYTLLWYSDEIANDKKQVAEIEKLAKAKLPDAADGGFFIAAPFHASEGAAWPAGKKIAFAHWSAGPEGQSFGHRQFCGDLSGEALTTFINKYPAQDTQEPGLR</sequence>
<evidence type="ECO:0000256" key="1">
    <source>
        <dbReference type="SAM" id="Phobius"/>
    </source>
</evidence>
<keyword evidence="1" id="KW-0812">Transmembrane</keyword>
<dbReference type="AlphaFoldDB" id="A0A4R7T9D0"/>
<evidence type="ECO:0000313" key="3">
    <source>
        <dbReference type="Proteomes" id="UP000295151"/>
    </source>
</evidence>
<dbReference type="Pfam" id="PF11303">
    <property type="entry name" value="DUF3105"/>
    <property type="match status" value="1"/>
</dbReference>
<keyword evidence="1" id="KW-1133">Transmembrane helix</keyword>
<dbReference type="InterPro" id="IPR021454">
    <property type="entry name" value="DUF3105"/>
</dbReference>